<name>A0AAD9CY44_PAPLA</name>
<accession>A0AAD9CY44</accession>
<evidence type="ECO:0000313" key="1">
    <source>
        <dbReference type="EMBL" id="KAK1924226.1"/>
    </source>
</evidence>
<dbReference type="EMBL" id="JAODAN010000005">
    <property type="protein sequence ID" value="KAK1924226.1"/>
    <property type="molecule type" value="Genomic_DNA"/>
</dbReference>
<protein>
    <submittedName>
        <fullName evidence="1">Uncharacterized protein</fullName>
    </submittedName>
</protein>
<dbReference type="Proteomes" id="UP001182556">
    <property type="component" value="Unassembled WGS sequence"/>
</dbReference>
<keyword evidence="2" id="KW-1185">Reference proteome</keyword>
<evidence type="ECO:0000313" key="2">
    <source>
        <dbReference type="Proteomes" id="UP001182556"/>
    </source>
</evidence>
<organism evidence="1 2">
    <name type="scientific">Papiliotrema laurentii</name>
    <name type="common">Cryptococcus laurentii</name>
    <dbReference type="NCBI Taxonomy" id="5418"/>
    <lineage>
        <taxon>Eukaryota</taxon>
        <taxon>Fungi</taxon>
        <taxon>Dikarya</taxon>
        <taxon>Basidiomycota</taxon>
        <taxon>Agaricomycotina</taxon>
        <taxon>Tremellomycetes</taxon>
        <taxon>Tremellales</taxon>
        <taxon>Rhynchogastremaceae</taxon>
        <taxon>Papiliotrema</taxon>
    </lineage>
</organism>
<dbReference type="AlphaFoldDB" id="A0AAD9CY44"/>
<reference evidence="1" key="1">
    <citation type="submission" date="2023-02" db="EMBL/GenBank/DDBJ databases">
        <title>Identification and recombinant expression of a fungal hydrolase from Papiliotrema laurentii that hydrolyzes apple cutin and clears colloidal polyester polyurethane.</title>
        <authorList>
            <consortium name="DOE Joint Genome Institute"/>
            <person name="Roman V.A."/>
            <person name="Bojanowski C."/>
            <person name="Crable B.R."/>
            <person name="Wagner D.N."/>
            <person name="Hung C.S."/>
            <person name="Nadeau L.J."/>
            <person name="Schratz L."/>
            <person name="Haridas S."/>
            <person name="Pangilinan J."/>
            <person name="Lipzen A."/>
            <person name="Na H."/>
            <person name="Yan M."/>
            <person name="Ng V."/>
            <person name="Grigoriev I.V."/>
            <person name="Spatafora J.W."/>
            <person name="Barlow D."/>
            <person name="Biffinger J."/>
            <person name="Kelley-Loughnane N."/>
            <person name="Varaljay V.A."/>
            <person name="Crookes-Goodson W.J."/>
        </authorList>
    </citation>
    <scope>NUCLEOTIDE SEQUENCE</scope>
    <source>
        <strain evidence="1">5307AH</strain>
    </source>
</reference>
<comment type="caution">
    <text evidence="1">The sequence shown here is derived from an EMBL/GenBank/DDBJ whole genome shotgun (WGS) entry which is preliminary data.</text>
</comment>
<gene>
    <name evidence="1" type="ORF">DB88DRAFT_546273</name>
</gene>
<proteinExistence type="predicted"/>
<sequence length="115" mass="12315">MPSRGRRRMLNRFTPLRHSCNVIHAFGPKCASGRGVLASPICLARACGLTTSGPETLARGDSTAVPGCRARFACVPRMQSLATSSAWGSTGYASSEHGVYRAWSLQLEKNLLGSY</sequence>